<accession>A0AAW7XEX0</accession>
<evidence type="ECO:0000256" key="2">
    <source>
        <dbReference type="ARBA" id="ARBA00010212"/>
    </source>
</evidence>
<dbReference type="GO" id="GO:0006829">
    <property type="term" value="P:zinc ion transport"/>
    <property type="evidence" value="ECO:0007669"/>
    <property type="project" value="UniProtKB-KW"/>
</dbReference>
<dbReference type="PANTHER" id="PTHR43840">
    <property type="entry name" value="MITOCHONDRIAL METAL TRANSPORTER 1-RELATED"/>
    <property type="match status" value="1"/>
</dbReference>
<dbReference type="SUPFAM" id="SSF160240">
    <property type="entry name" value="Cation efflux protein cytoplasmic domain-like"/>
    <property type="match status" value="1"/>
</dbReference>
<dbReference type="Gene3D" id="3.30.70.1350">
    <property type="entry name" value="Cation efflux protein, cytoplasmic domain"/>
    <property type="match status" value="1"/>
</dbReference>
<reference evidence="12" key="1">
    <citation type="submission" date="2023-07" db="EMBL/GenBank/DDBJ databases">
        <title>Genome content predicts the carbon catabolic preferences of heterotrophic bacteria.</title>
        <authorList>
            <person name="Gralka M."/>
        </authorList>
    </citation>
    <scope>NUCLEOTIDE SEQUENCE</scope>
    <source>
        <strain evidence="12">I2M16</strain>
    </source>
</reference>
<dbReference type="Proteomes" id="UP001169862">
    <property type="component" value="Unassembled WGS sequence"/>
</dbReference>
<keyword evidence="6" id="KW-0864">Zinc transport</keyword>
<feature type="transmembrane region" description="Helical" evidence="9">
    <location>
        <begin position="88"/>
        <end position="110"/>
    </location>
</feature>
<dbReference type="GO" id="GO:0016020">
    <property type="term" value="C:membrane"/>
    <property type="evidence" value="ECO:0007669"/>
    <property type="project" value="UniProtKB-SubCell"/>
</dbReference>
<organism evidence="12 13">
    <name type="scientific">Neptunomonas phycophila</name>
    <dbReference type="NCBI Taxonomy" id="1572645"/>
    <lineage>
        <taxon>Bacteria</taxon>
        <taxon>Pseudomonadati</taxon>
        <taxon>Pseudomonadota</taxon>
        <taxon>Gammaproteobacteria</taxon>
        <taxon>Oceanospirillales</taxon>
        <taxon>Oceanospirillaceae</taxon>
        <taxon>Neptunomonas</taxon>
    </lineage>
</organism>
<evidence type="ECO:0000256" key="8">
    <source>
        <dbReference type="ARBA" id="ARBA00023136"/>
    </source>
</evidence>
<protein>
    <submittedName>
        <fullName evidence="12">Cation diffusion facilitator family transporter</fullName>
    </submittedName>
</protein>
<evidence type="ECO:0000259" key="11">
    <source>
        <dbReference type="Pfam" id="PF16916"/>
    </source>
</evidence>
<keyword evidence="5 9" id="KW-0812">Transmembrane</keyword>
<keyword evidence="3" id="KW-0813">Transport</keyword>
<evidence type="ECO:0000256" key="9">
    <source>
        <dbReference type="SAM" id="Phobius"/>
    </source>
</evidence>
<dbReference type="InterPro" id="IPR027469">
    <property type="entry name" value="Cation_efflux_TMD_sf"/>
</dbReference>
<proteinExistence type="inferred from homology"/>
<evidence type="ECO:0000259" key="10">
    <source>
        <dbReference type="Pfam" id="PF01545"/>
    </source>
</evidence>
<dbReference type="NCBIfam" id="TIGR01297">
    <property type="entry name" value="CDF"/>
    <property type="match status" value="1"/>
</dbReference>
<dbReference type="InterPro" id="IPR002524">
    <property type="entry name" value="Cation_efflux"/>
</dbReference>
<keyword evidence="6" id="KW-0862">Zinc</keyword>
<comment type="subcellular location">
    <subcellularLocation>
        <location evidence="1">Membrane</location>
        <topology evidence="1">Multi-pass membrane protein</topology>
    </subcellularLocation>
</comment>
<evidence type="ECO:0000313" key="13">
    <source>
        <dbReference type="Proteomes" id="UP001169862"/>
    </source>
</evidence>
<dbReference type="AlphaFoldDB" id="A0AAW7XEX0"/>
<comment type="similarity">
    <text evidence="2">Belongs to the cation diffusion facilitator (CDF) transporter (TC 2.A.4) family. FieF subfamily.</text>
</comment>
<evidence type="ECO:0000256" key="1">
    <source>
        <dbReference type="ARBA" id="ARBA00004141"/>
    </source>
</evidence>
<evidence type="ECO:0000313" key="12">
    <source>
        <dbReference type="EMBL" id="MDO6452112.1"/>
    </source>
</evidence>
<evidence type="ECO:0000256" key="7">
    <source>
        <dbReference type="ARBA" id="ARBA00022989"/>
    </source>
</evidence>
<dbReference type="InterPro" id="IPR050291">
    <property type="entry name" value="CDF_Transporter"/>
</dbReference>
<dbReference type="RefSeq" id="WP_303548099.1">
    <property type="nucleotide sequence ID" value="NZ_JAUOPG010000001.1"/>
</dbReference>
<feature type="transmembrane region" description="Helical" evidence="9">
    <location>
        <begin position="122"/>
        <end position="142"/>
    </location>
</feature>
<dbReference type="GO" id="GO:0006826">
    <property type="term" value="P:iron ion transport"/>
    <property type="evidence" value="ECO:0007669"/>
    <property type="project" value="UniProtKB-KW"/>
</dbReference>
<dbReference type="SUPFAM" id="SSF161111">
    <property type="entry name" value="Cation efflux protein transmembrane domain-like"/>
    <property type="match status" value="1"/>
</dbReference>
<evidence type="ECO:0000256" key="4">
    <source>
        <dbReference type="ARBA" id="ARBA00022496"/>
    </source>
</evidence>
<feature type="transmembrane region" description="Helical" evidence="9">
    <location>
        <begin position="163"/>
        <end position="183"/>
    </location>
</feature>
<evidence type="ECO:0000256" key="3">
    <source>
        <dbReference type="ARBA" id="ARBA00022448"/>
    </source>
</evidence>
<keyword evidence="6" id="KW-0406">Ion transport</keyword>
<comment type="caution">
    <text evidence="12">The sequence shown here is derived from an EMBL/GenBank/DDBJ whole genome shotgun (WGS) entry which is preliminary data.</text>
</comment>
<dbReference type="Pfam" id="PF01545">
    <property type="entry name" value="Cation_efflux"/>
    <property type="match status" value="1"/>
</dbReference>
<dbReference type="InterPro" id="IPR058533">
    <property type="entry name" value="Cation_efflux_TM"/>
</dbReference>
<sequence length="385" mass="42467">MTRPISEQRKSEAQKVTIIGAILDTCLGFAKIIIGLLSNSSALVADGIHSFSDLLTDFVVVFVFHISSEEPDENHPWGHGRFETIGTVILGGVLIAIAGAMAFDSILNLINSQTLASPTWPALVVAALSILSKEWIFRYTLATGKRLKSDLLIANAWHSRTDSFSSIVVLIGIIGTMAGISWFDAVAAIAVACFVAKIGWDLTWASIKELVDTSLPEERVQAFKETAQSVDGIINVHSFKSRKMGGKSQLEMHVQVAPYLSASEGHWLGDLAVMALLQRFDDIGHVIFHIDTYNDEEEHFCRILPLRAEVQSELNQHLANIAPHLKDYYLTLHYHHDLIEIDLKLPDTGSAQLASDKISTRDLSQQLNAALSSTSWFAELTVWQH</sequence>
<keyword evidence="4" id="KW-0408">Iron</keyword>
<dbReference type="Gene3D" id="1.20.1510.10">
    <property type="entry name" value="Cation efflux protein transmembrane domain"/>
    <property type="match status" value="1"/>
</dbReference>
<gene>
    <name evidence="12" type="ORF">Q4490_00915</name>
</gene>
<keyword evidence="7 9" id="KW-1133">Transmembrane helix</keyword>
<feature type="domain" description="Cation efflux protein transmembrane" evidence="10">
    <location>
        <begin position="18"/>
        <end position="211"/>
    </location>
</feature>
<dbReference type="InterPro" id="IPR027470">
    <property type="entry name" value="Cation_efflux_CTD"/>
</dbReference>
<evidence type="ECO:0000256" key="6">
    <source>
        <dbReference type="ARBA" id="ARBA00022906"/>
    </source>
</evidence>
<dbReference type="GO" id="GO:0008324">
    <property type="term" value="F:monoatomic cation transmembrane transporter activity"/>
    <property type="evidence" value="ECO:0007669"/>
    <property type="project" value="InterPro"/>
</dbReference>
<dbReference type="FunFam" id="1.20.1510.10:FF:000006">
    <property type="entry name" value="Divalent cation efflux transporter"/>
    <property type="match status" value="1"/>
</dbReference>
<dbReference type="InterPro" id="IPR036837">
    <property type="entry name" value="Cation_efflux_CTD_sf"/>
</dbReference>
<feature type="domain" description="Cation efflux protein cytoplasmic" evidence="11">
    <location>
        <begin position="215"/>
        <end position="293"/>
    </location>
</feature>
<dbReference type="PANTHER" id="PTHR43840:SF15">
    <property type="entry name" value="MITOCHONDRIAL METAL TRANSPORTER 1-RELATED"/>
    <property type="match status" value="1"/>
</dbReference>
<dbReference type="EMBL" id="JAUOPG010000001">
    <property type="protein sequence ID" value="MDO6452112.1"/>
    <property type="molecule type" value="Genomic_DNA"/>
</dbReference>
<keyword evidence="8 9" id="KW-0472">Membrane</keyword>
<name>A0AAW7XEX0_9GAMM</name>
<dbReference type="Pfam" id="PF16916">
    <property type="entry name" value="ZT_dimer"/>
    <property type="match status" value="1"/>
</dbReference>
<keyword evidence="4" id="KW-0410">Iron transport</keyword>
<evidence type="ECO:0000256" key="5">
    <source>
        <dbReference type="ARBA" id="ARBA00022692"/>
    </source>
</evidence>